<accession>A0A9P6XLE3</accession>
<name>A0A9P6XLE3_RHIOR</name>
<proteinExistence type="predicted"/>
<organism evidence="1 2">
    <name type="scientific">Rhizopus oryzae</name>
    <name type="common">Mucormycosis agent</name>
    <name type="synonym">Rhizopus arrhizus var. delemar</name>
    <dbReference type="NCBI Taxonomy" id="64495"/>
    <lineage>
        <taxon>Eukaryota</taxon>
        <taxon>Fungi</taxon>
        <taxon>Fungi incertae sedis</taxon>
        <taxon>Mucoromycota</taxon>
        <taxon>Mucoromycotina</taxon>
        <taxon>Mucoromycetes</taxon>
        <taxon>Mucorales</taxon>
        <taxon>Mucorineae</taxon>
        <taxon>Rhizopodaceae</taxon>
        <taxon>Rhizopus</taxon>
    </lineage>
</organism>
<evidence type="ECO:0000313" key="1">
    <source>
        <dbReference type="EMBL" id="KAG1520629.1"/>
    </source>
</evidence>
<gene>
    <name evidence="1" type="ORF">G6F51_014725</name>
</gene>
<dbReference type="EMBL" id="JAANIT010015794">
    <property type="protein sequence ID" value="KAG1520629.1"/>
    <property type="molecule type" value="Genomic_DNA"/>
</dbReference>
<dbReference type="Proteomes" id="UP000717996">
    <property type="component" value="Unassembled WGS sequence"/>
</dbReference>
<comment type="caution">
    <text evidence="1">The sequence shown here is derived from an EMBL/GenBank/DDBJ whole genome shotgun (WGS) entry which is preliminary data.</text>
</comment>
<sequence length="75" mass="8892">MTYAERSRVIRWRLGWLLGGIPQPCTYHPNVMLTRSHATEYLHMHRRLQMPRTEADTLSFLFESTTQQTQETQVS</sequence>
<protein>
    <submittedName>
        <fullName evidence="1">Uncharacterized protein</fullName>
    </submittedName>
</protein>
<dbReference type="AlphaFoldDB" id="A0A9P6XLE3"/>
<reference evidence="1" key="1">
    <citation type="journal article" date="2020" name="Microb. Genom.">
        <title>Genetic diversity of clinical and environmental Mucorales isolates obtained from an investigation of mucormycosis cases among solid organ transplant recipients.</title>
        <authorList>
            <person name="Nguyen M.H."/>
            <person name="Kaul D."/>
            <person name="Muto C."/>
            <person name="Cheng S.J."/>
            <person name="Richter R.A."/>
            <person name="Bruno V.M."/>
            <person name="Liu G."/>
            <person name="Beyhan S."/>
            <person name="Sundermann A.J."/>
            <person name="Mounaud S."/>
            <person name="Pasculle A.W."/>
            <person name="Nierman W.C."/>
            <person name="Driscoll E."/>
            <person name="Cumbie R."/>
            <person name="Clancy C.J."/>
            <person name="Dupont C.L."/>
        </authorList>
    </citation>
    <scope>NUCLEOTIDE SEQUENCE</scope>
    <source>
        <strain evidence="1">GL16</strain>
    </source>
</reference>
<evidence type="ECO:0000313" key="2">
    <source>
        <dbReference type="Proteomes" id="UP000717996"/>
    </source>
</evidence>